<dbReference type="EMBL" id="JARIHO010000007">
    <property type="protein sequence ID" value="KAJ7358240.1"/>
    <property type="molecule type" value="Genomic_DNA"/>
</dbReference>
<protein>
    <submittedName>
        <fullName evidence="1">Uncharacterized protein</fullName>
    </submittedName>
</protein>
<evidence type="ECO:0000313" key="1">
    <source>
        <dbReference type="EMBL" id="KAJ7358240.1"/>
    </source>
</evidence>
<reference evidence="1" key="1">
    <citation type="submission" date="2023-03" db="EMBL/GenBank/DDBJ databases">
        <title>Massive genome expansion in bonnet fungi (Mycena s.s.) driven by repeated elements and novel gene families across ecological guilds.</title>
        <authorList>
            <consortium name="Lawrence Berkeley National Laboratory"/>
            <person name="Harder C.B."/>
            <person name="Miyauchi S."/>
            <person name="Viragh M."/>
            <person name="Kuo A."/>
            <person name="Thoen E."/>
            <person name="Andreopoulos B."/>
            <person name="Lu D."/>
            <person name="Skrede I."/>
            <person name="Drula E."/>
            <person name="Henrissat B."/>
            <person name="Morin E."/>
            <person name="Kohler A."/>
            <person name="Barry K."/>
            <person name="LaButti K."/>
            <person name="Morin E."/>
            <person name="Salamov A."/>
            <person name="Lipzen A."/>
            <person name="Mereny Z."/>
            <person name="Hegedus B."/>
            <person name="Baldrian P."/>
            <person name="Stursova M."/>
            <person name="Weitz H."/>
            <person name="Taylor A."/>
            <person name="Grigoriev I.V."/>
            <person name="Nagy L.G."/>
            <person name="Martin F."/>
            <person name="Kauserud H."/>
        </authorList>
    </citation>
    <scope>NUCLEOTIDE SEQUENCE</scope>
    <source>
        <strain evidence="1">CBHHK002</strain>
    </source>
</reference>
<evidence type="ECO:0000313" key="2">
    <source>
        <dbReference type="Proteomes" id="UP001218218"/>
    </source>
</evidence>
<dbReference type="AlphaFoldDB" id="A0AAD7EYJ9"/>
<proteinExistence type="predicted"/>
<dbReference type="Proteomes" id="UP001218218">
    <property type="component" value="Unassembled WGS sequence"/>
</dbReference>
<accession>A0AAD7EYJ9</accession>
<keyword evidence="2" id="KW-1185">Reference proteome</keyword>
<comment type="caution">
    <text evidence="1">The sequence shown here is derived from an EMBL/GenBank/DDBJ whole genome shotgun (WGS) entry which is preliminary data.</text>
</comment>
<name>A0AAD7EYJ9_9AGAR</name>
<sequence length="496" mass="55553">MAQSPTSPSYHSRRLSVYTTTSSSTQWGPGALTGKAILAMGKAIVRGAEHLIIVRRLAAIKAVMPCKDNNGDLRIESMFADLLELSRLCLYPDDIRIKAMEIIVAQIATEQTRHLRMSISKWKVDSEELDAFLAEITGVALFSNRGCCETELVQVYTASLAKDLHPWSAFLSFISQLAQMSKNTLPIAIHAQLLEILIWVSGRQKRGLTQDTRVEAYCNVAFAILSTCPTNEQDDLLTEQISRYCSDPNERPTSLAQLIQYLTLQEQWLAVERRLLEKHVHAMLNNLGSWPTSDLGEIFRGSQTGVPRLADAPPSLPSIRNLVWCIGIGGDVQRETADYLSILPHHRMVFVLDRILRDMTIQFLVEPATPYSNLARTPQFTTHVVQFLLGISQISASIKAAVMDAVILNILPFLEPLWKPWQIYEEIQQRARAQLIRGQKIRPSYSALVLTLLYSVQSNGLRNVVGSDTATIEEKKNLGQLLEPIVVDFLRVVEVP</sequence>
<organism evidence="1 2">
    <name type="scientific">Mycena albidolilacea</name>
    <dbReference type="NCBI Taxonomy" id="1033008"/>
    <lineage>
        <taxon>Eukaryota</taxon>
        <taxon>Fungi</taxon>
        <taxon>Dikarya</taxon>
        <taxon>Basidiomycota</taxon>
        <taxon>Agaricomycotina</taxon>
        <taxon>Agaricomycetes</taxon>
        <taxon>Agaricomycetidae</taxon>
        <taxon>Agaricales</taxon>
        <taxon>Marasmiineae</taxon>
        <taxon>Mycenaceae</taxon>
        <taxon>Mycena</taxon>
    </lineage>
</organism>
<gene>
    <name evidence="1" type="ORF">DFH08DRAFT_1043143</name>
</gene>